<dbReference type="AlphaFoldDB" id="A0A5M3XJ01"/>
<evidence type="ECO:0000313" key="4">
    <source>
        <dbReference type="Proteomes" id="UP000377595"/>
    </source>
</evidence>
<accession>A0A5M3XJ01</accession>
<keyword evidence="4" id="KW-1185">Reference proteome</keyword>
<dbReference type="InterPro" id="IPR038717">
    <property type="entry name" value="Tc1-like_DDE_dom"/>
</dbReference>
<dbReference type="GO" id="GO:0003676">
    <property type="term" value="F:nucleic acid binding"/>
    <property type="evidence" value="ECO:0007669"/>
    <property type="project" value="InterPro"/>
</dbReference>
<dbReference type="Pfam" id="PF13358">
    <property type="entry name" value="DDE_3"/>
    <property type="match status" value="1"/>
</dbReference>
<reference evidence="3 4" key="1">
    <citation type="submission" date="2019-10" db="EMBL/GenBank/DDBJ databases">
        <title>Whole genome shotgun sequence of Acrocarpospora pleiomorpha NBRC 16267.</title>
        <authorList>
            <person name="Ichikawa N."/>
            <person name="Kimura A."/>
            <person name="Kitahashi Y."/>
            <person name="Komaki H."/>
            <person name="Oguchi A."/>
        </authorList>
    </citation>
    <scope>NUCLEOTIDE SEQUENCE [LARGE SCALE GENOMIC DNA]</scope>
    <source>
        <strain evidence="3 4">NBRC 16267</strain>
    </source>
</reference>
<dbReference type="Proteomes" id="UP000377595">
    <property type="component" value="Unassembled WGS sequence"/>
</dbReference>
<name>A0A5M3XJ01_9ACTN</name>
<evidence type="ECO:0000313" key="3">
    <source>
        <dbReference type="EMBL" id="GES21234.1"/>
    </source>
</evidence>
<proteinExistence type="predicted"/>
<sequence>MVVWDQLNAHVCAEMRAFIDDHDWLTVFQLPSYTPELSPTEGIWANLKGHLANLAVQGGVDHLAAIKHHLKRLRYWLQPARRHHCPDRTHPRTRTAPTNEKSAFHGL</sequence>
<protein>
    <recommendedName>
        <fullName evidence="2">Tc1-like transposase DDE domain-containing protein</fullName>
    </recommendedName>
</protein>
<gene>
    <name evidence="3" type="ORF">Aple_041300</name>
</gene>
<dbReference type="Gene3D" id="3.30.420.10">
    <property type="entry name" value="Ribonuclease H-like superfamily/Ribonuclease H"/>
    <property type="match status" value="1"/>
</dbReference>
<evidence type="ECO:0000259" key="2">
    <source>
        <dbReference type="Pfam" id="PF13358"/>
    </source>
</evidence>
<evidence type="ECO:0000256" key="1">
    <source>
        <dbReference type="SAM" id="MobiDB-lite"/>
    </source>
</evidence>
<dbReference type="EMBL" id="BLAF01000022">
    <property type="protein sequence ID" value="GES21234.1"/>
    <property type="molecule type" value="Genomic_DNA"/>
</dbReference>
<feature type="domain" description="Tc1-like transposase DDE" evidence="2">
    <location>
        <begin position="1"/>
        <end position="53"/>
    </location>
</feature>
<dbReference type="InterPro" id="IPR036397">
    <property type="entry name" value="RNaseH_sf"/>
</dbReference>
<feature type="region of interest" description="Disordered" evidence="1">
    <location>
        <begin position="84"/>
        <end position="107"/>
    </location>
</feature>
<organism evidence="3 4">
    <name type="scientific">Acrocarpospora pleiomorpha</name>
    <dbReference type="NCBI Taxonomy" id="90975"/>
    <lineage>
        <taxon>Bacteria</taxon>
        <taxon>Bacillati</taxon>
        <taxon>Actinomycetota</taxon>
        <taxon>Actinomycetes</taxon>
        <taxon>Streptosporangiales</taxon>
        <taxon>Streptosporangiaceae</taxon>
        <taxon>Acrocarpospora</taxon>
    </lineage>
</organism>
<comment type="caution">
    <text evidence="3">The sequence shown here is derived from an EMBL/GenBank/DDBJ whole genome shotgun (WGS) entry which is preliminary data.</text>
</comment>